<evidence type="ECO:0000313" key="1">
    <source>
        <dbReference type="EMBL" id="EJX01510.1"/>
    </source>
</evidence>
<reference evidence="1" key="1">
    <citation type="journal article" date="2012" name="PLoS ONE">
        <title>Gene sets for utilization of primary and secondary nutrition supplies in the distal gut of endangered iberian lynx.</title>
        <authorList>
            <person name="Alcaide M."/>
            <person name="Messina E."/>
            <person name="Richter M."/>
            <person name="Bargiela R."/>
            <person name="Peplies J."/>
            <person name="Huws S.A."/>
            <person name="Newbold C.J."/>
            <person name="Golyshin P.N."/>
            <person name="Simon M.A."/>
            <person name="Lopez G."/>
            <person name="Yakimov M.M."/>
            <person name="Ferrer M."/>
        </authorList>
    </citation>
    <scope>NUCLEOTIDE SEQUENCE</scope>
</reference>
<accession>J9GNM7</accession>
<protein>
    <submittedName>
        <fullName evidence="1">Uncharacterized protein</fullName>
    </submittedName>
</protein>
<proteinExistence type="predicted"/>
<gene>
    <name evidence="1" type="ORF">EVA_10387</name>
</gene>
<comment type="caution">
    <text evidence="1">The sequence shown here is derived from an EMBL/GenBank/DDBJ whole genome shotgun (WGS) entry which is preliminary data.</text>
</comment>
<name>J9GNM7_9ZZZZ</name>
<organism evidence="1">
    <name type="scientific">gut metagenome</name>
    <dbReference type="NCBI Taxonomy" id="749906"/>
    <lineage>
        <taxon>unclassified sequences</taxon>
        <taxon>metagenomes</taxon>
        <taxon>organismal metagenomes</taxon>
    </lineage>
</organism>
<dbReference type="EMBL" id="AMCI01002930">
    <property type="protein sequence ID" value="EJX01510.1"/>
    <property type="molecule type" value="Genomic_DNA"/>
</dbReference>
<sequence>MAFPICCITSLGDVGCWKSCRVGYIECFNFIGFIRCPISFFSFDRIEVVYFRIQVLHVTSYFFCFRVQISSGHTTVTEYRFLDRCTGSVDFYVV</sequence>
<dbReference type="AlphaFoldDB" id="J9GNM7"/>